<dbReference type="InterPro" id="IPR038927">
    <property type="entry name" value="C6orf163"/>
</dbReference>
<evidence type="ECO:0000313" key="3">
    <source>
        <dbReference type="EMBL" id="MXQ88709.1"/>
    </source>
</evidence>
<name>A0A6B0REW0_9CETA</name>
<dbReference type="Proteomes" id="UP000322234">
    <property type="component" value="Unassembled WGS sequence"/>
</dbReference>
<dbReference type="AlphaFoldDB" id="A0A6B0REW0"/>
<feature type="region of interest" description="Disordered" evidence="1">
    <location>
        <begin position="1"/>
        <end position="22"/>
    </location>
</feature>
<dbReference type="Pfam" id="PF14937">
    <property type="entry name" value="DUF4500"/>
    <property type="match status" value="1"/>
</dbReference>
<keyword evidence="4" id="KW-1185">Reference proteome</keyword>
<dbReference type="PANTHER" id="PTHR34645">
    <property type="entry name" value="SIMILAR TO HYPOTHETICAL PROTEIN"/>
    <property type="match status" value="1"/>
</dbReference>
<sequence>MSSAPEPPAFKKEPPKEKDLGNIGLRGVRTTTLFRAVNPELFIKPNKPVMAFGLITISLCVAYIGYLHATQENKKDLYEAIDTPFGETFKRIHEYKPFKTRFYTHKDILDIGKDILNKEEQFQEDALKERIAQAEADIWAKVKETGNLPAPGLTSVSSLYLAEGSIGPSTGTSGGTLVPVSVMTEDGLLKVNELEYSRRTVRACRQLPETAVLWTACSGPLLPKRLSWSLFLPLSRTDFLKQNCSLKAMEELMSSGVTVVKDQKKSVNQLIKEKQHEMNLYYCMTQRQKQEEVQEVLQEAEKTHQAKLGSVMDKLVNTQGELLSIAKQLGIMTNWKDFLEEELQETRAAFQKYINYTFPKLSPGHADFILPERKKTPSNLIIPENQTTPD</sequence>
<gene>
    <name evidence="3" type="ORF">E5288_WYG003368</name>
</gene>
<feature type="compositionally biased region" description="Basic and acidic residues" evidence="1">
    <location>
        <begin position="9"/>
        <end position="20"/>
    </location>
</feature>
<organism evidence="3 4">
    <name type="scientific">Bos mutus</name>
    <name type="common">wild yak</name>
    <dbReference type="NCBI Taxonomy" id="72004"/>
    <lineage>
        <taxon>Eukaryota</taxon>
        <taxon>Metazoa</taxon>
        <taxon>Chordata</taxon>
        <taxon>Craniata</taxon>
        <taxon>Vertebrata</taxon>
        <taxon>Euteleostomi</taxon>
        <taxon>Mammalia</taxon>
        <taxon>Eutheria</taxon>
        <taxon>Laurasiatheria</taxon>
        <taxon>Artiodactyla</taxon>
        <taxon>Ruminantia</taxon>
        <taxon>Pecora</taxon>
        <taxon>Bovidae</taxon>
        <taxon>Bovinae</taxon>
        <taxon>Bos</taxon>
    </lineage>
</organism>
<evidence type="ECO:0000256" key="2">
    <source>
        <dbReference type="SAM" id="Phobius"/>
    </source>
</evidence>
<keyword evidence="2" id="KW-0812">Transmembrane</keyword>
<evidence type="ECO:0000256" key="1">
    <source>
        <dbReference type="SAM" id="MobiDB-lite"/>
    </source>
</evidence>
<feature type="transmembrane region" description="Helical" evidence="2">
    <location>
        <begin position="49"/>
        <end position="69"/>
    </location>
</feature>
<dbReference type="InterPro" id="IPR026686">
    <property type="entry name" value="UPF0708"/>
</dbReference>
<dbReference type="EMBL" id="VBQZ03000048">
    <property type="protein sequence ID" value="MXQ88709.1"/>
    <property type="molecule type" value="Genomic_DNA"/>
</dbReference>
<proteinExistence type="predicted"/>
<comment type="caution">
    <text evidence="3">The sequence shown here is derived from an EMBL/GenBank/DDBJ whole genome shotgun (WGS) entry which is preliminary data.</text>
</comment>
<keyword evidence="2" id="KW-0472">Membrane</keyword>
<reference evidence="3" key="1">
    <citation type="submission" date="2019-10" db="EMBL/GenBank/DDBJ databases">
        <title>The sequence and de novo assembly of the wild yak genome.</title>
        <authorList>
            <person name="Liu Y."/>
        </authorList>
    </citation>
    <scope>NUCLEOTIDE SEQUENCE [LARGE SCALE GENOMIC DNA]</scope>
    <source>
        <strain evidence="3">WY2019</strain>
    </source>
</reference>
<accession>A0A6B0REW0</accession>
<protein>
    <submittedName>
        <fullName evidence="3">Uncharacterized protein</fullName>
    </submittedName>
</protein>
<dbReference type="PANTHER" id="PTHR34645:SF1">
    <property type="entry name" value="GENE 136-RELATED"/>
    <property type="match status" value="1"/>
</dbReference>
<keyword evidence="2" id="KW-1133">Transmembrane helix</keyword>
<evidence type="ECO:0000313" key="4">
    <source>
        <dbReference type="Proteomes" id="UP000322234"/>
    </source>
</evidence>